<dbReference type="RefSeq" id="WP_210810135.1">
    <property type="nucleotide sequence ID" value="NZ_JAGQDG010000006.1"/>
</dbReference>
<name>A0ABS5E006_9BURK</name>
<dbReference type="EMBL" id="JAGQDG010000006">
    <property type="protein sequence ID" value="MBQ0936743.1"/>
    <property type="molecule type" value="Genomic_DNA"/>
</dbReference>
<keyword evidence="2" id="KW-1185">Reference proteome</keyword>
<evidence type="ECO:0000313" key="2">
    <source>
        <dbReference type="Proteomes" id="UP000672097"/>
    </source>
</evidence>
<proteinExistence type="predicted"/>
<dbReference type="InterPro" id="IPR014926">
    <property type="entry name" value="Phage_D3112_Orf24"/>
</dbReference>
<sequence>MAYDTATRNKLRAKYVQGMALTSAAEAVGVPYATCRTWKRQAAESGDDWDVARNARRMTKDGVAEMANQVMHEIAEQFLATIEAIKADKKMGAEARAKILVQLMDAYNKAIHATGKATPHANRLAVAMDVVRFLTQRMHGTARAEFLAVVETLGDALVKEFGAQA</sequence>
<dbReference type="Proteomes" id="UP000672097">
    <property type="component" value="Unassembled WGS sequence"/>
</dbReference>
<organism evidence="1 2">
    <name type="scientific">Ideonella paludis</name>
    <dbReference type="NCBI Taxonomy" id="1233411"/>
    <lineage>
        <taxon>Bacteria</taxon>
        <taxon>Pseudomonadati</taxon>
        <taxon>Pseudomonadota</taxon>
        <taxon>Betaproteobacteria</taxon>
        <taxon>Burkholderiales</taxon>
        <taxon>Sphaerotilaceae</taxon>
        <taxon>Ideonella</taxon>
    </lineage>
</organism>
<comment type="caution">
    <text evidence="1">The sequence shown here is derived from an EMBL/GenBank/DDBJ whole genome shotgun (WGS) entry which is preliminary data.</text>
</comment>
<protein>
    <submittedName>
        <fullName evidence="1">DUF1804 family protein</fullName>
    </submittedName>
</protein>
<gene>
    <name evidence="1" type="ORF">KAK11_15525</name>
</gene>
<reference evidence="1 2" key="1">
    <citation type="submission" date="2021-04" db="EMBL/GenBank/DDBJ databases">
        <title>The genome sequence of type strain Ideonella paludis KCTC 32238.</title>
        <authorList>
            <person name="Liu Y."/>
        </authorList>
    </citation>
    <scope>NUCLEOTIDE SEQUENCE [LARGE SCALE GENOMIC DNA]</scope>
    <source>
        <strain evidence="1 2">KCTC 32238</strain>
    </source>
</reference>
<accession>A0ABS5E006</accession>
<evidence type="ECO:0000313" key="1">
    <source>
        <dbReference type="EMBL" id="MBQ0936743.1"/>
    </source>
</evidence>
<dbReference type="Pfam" id="PF08822">
    <property type="entry name" value="DUF1804"/>
    <property type="match status" value="1"/>
</dbReference>